<accession>A0A2U1TKS1</accession>
<sequence length="63" mass="7454">MKNVNFIEERIIREKECEIITGLSRTTRYQLEKRGLFPMRRSLGGRAIGWLSSDINNWLKSIK</sequence>
<dbReference type="GO" id="GO:0003677">
    <property type="term" value="F:DNA binding"/>
    <property type="evidence" value="ECO:0007669"/>
    <property type="project" value="UniProtKB-KW"/>
</dbReference>
<protein>
    <submittedName>
        <fullName evidence="1">DNA-binding protein</fullName>
    </submittedName>
</protein>
<dbReference type="PANTHER" id="PTHR36154:SF1">
    <property type="entry name" value="DNA-BINDING TRANSCRIPTIONAL ACTIVATOR ALPA"/>
    <property type="match status" value="1"/>
</dbReference>
<dbReference type="InterPro" id="IPR052931">
    <property type="entry name" value="Prophage_regulatory_activator"/>
</dbReference>
<dbReference type="InterPro" id="IPR010260">
    <property type="entry name" value="AlpA"/>
</dbReference>
<keyword evidence="2" id="KW-1185">Reference proteome</keyword>
<evidence type="ECO:0000313" key="2">
    <source>
        <dbReference type="Proteomes" id="UP000245138"/>
    </source>
</evidence>
<dbReference type="PANTHER" id="PTHR36154">
    <property type="entry name" value="DNA-BINDING TRANSCRIPTIONAL ACTIVATOR ALPA"/>
    <property type="match status" value="1"/>
</dbReference>
<name>A0A2U1TKS1_9GAMM</name>
<keyword evidence="1" id="KW-0238">DNA-binding</keyword>
<dbReference type="EMBL" id="QDKJ01000016">
    <property type="protein sequence ID" value="PWC10028.1"/>
    <property type="molecule type" value="Genomic_DNA"/>
</dbReference>
<dbReference type="Proteomes" id="UP000245138">
    <property type="component" value="Unassembled WGS sequence"/>
</dbReference>
<dbReference type="Gene3D" id="1.10.238.160">
    <property type="match status" value="1"/>
</dbReference>
<gene>
    <name evidence="1" type="ORF">B4923_18005</name>
</gene>
<comment type="caution">
    <text evidence="1">The sequence shown here is derived from an EMBL/GenBank/DDBJ whole genome shotgun (WGS) entry which is preliminary data.</text>
</comment>
<dbReference type="RefSeq" id="WP_109055750.1">
    <property type="nucleotide sequence ID" value="NZ_QDKJ01000016.1"/>
</dbReference>
<dbReference type="AlphaFoldDB" id="A0A2U1TKS1"/>
<dbReference type="Pfam" id="PF05930">
    <property type="entry name" value="Phage_AlpA"/>
    <property type="match status" value="1"/>
</dbReference>
<proteinExistence type="predicted"/>
<evidence type="ECO:0000313" key="1">
    <source>
        <dbReference type="EMBL" id="PWC10028.1"/>
    </source>
</evidence>
<dbReference type="OrthoDB" id="7064958at2"/>
<reference evidence="1 2" key="1">
    <citation type="submission" date="2018-04" db="EMBL/GenBank/DDBJ databases">
        <title>Brenneria corticis sp.nov.</title>
        <authorList>
            <person name="Li Y."/>
        </authorList>
    </citation>
    <scope>NUCLEOTIDE SEQUENCE [LARGE SCALE GENOMIC DNA]</scope>
    <source>
        <strain evidence="1 2">LMG 27715</strain>
    </source>
</reference>
<organism evidence="1 2">
    <name type="scientific">Brenneria roseae subsp. americana</name>
    <dbReference type="NCBI Taxonomy" id="1508507"/>
    <lineage>
        <taxon>Bacteria</taxon>
        <taxon>Pseudomonadati</taxon>
        <taxon>Pseudomonadota</taxon>
        <taxon>Gammaproteobacteria</taxon>
        <taxon>Enterobacterales</taxon>
        <taxon>Pectobacteriaceae</taxon>
        <taxon>Brenneria</taxon>
    </lineage>
</organism>